<dbReference type="InterPro" id="IPR011047">
    <property type="entry name" value="Quinoprotein_ADH-like_sf"/>
</dbReference>
<dbReference type="InterPro" id="IPR015943">
    <property type="entry name" value="WD40/YVTN_repeat-like_dom_sf"/>
</dbReference>
<sequence>MCIFAKEPFILIDMKNIFIVIAGGIILLSACGKVTNDVVEIELACTINTFEAPVHAISKSVGNSGRLYVGLENGSIVKMEGDKRHVYSGGDKRIIYDIWEHNKDSLFIGTRDGGLKLITLKNDSCVKSEDFNIESKDLNYSVYSIAEDSINRILYFGTSNGLFKMDLKNNPGLVMLERVELGDKKQDGIHKVLFRDSTLYVAGDPGLFISKSPSRFFNPIKGVRVNNVILDNDTIYALTQNSIVKIDNPYQTNDSVYKTIASGEFYSYSKTPDNEEWLLSGRNVFLKKKGITYKHKLPSGITPSSKQVGLMDNDFYYIAYRELLLAFPLRQNTQGLASSVIAVSDRTGGDDRIYFITSDFKLHKYRFDNTSKDKYNSEPMGQLKGLNVHDEIVKFIHTGSNVFFLATKKNLYKIKGNTAECIVDFNKMDNDNDFSALYFSPDEQKLYIGTRRYLGSIACGSGRKVPSEYTIESIADMDTTDLYVVDISGRDDGIYVATLNKGLFQKTGKQGKFEKIWHSEKYGSTYGLAITGKEDLLLNTSEGIIYNDDIKTLSFLDKADIKAIYRVHEDNSSDGIFILYYHGIHYQGLTHSLIEKRVSPFPLFSDIAFSKACIAVKGESCVLGSRLGLFLFDQSALSPITIQEEKDYTTLYIFIMGLLLLIGGAVIYCFYIKKKKQQYRSNKLIEYMDEVNALKSQVSLLVKKEDREALLMKFDDLIGKLLLRKQGEYISGIFVREMKENVNELRTEFFKKALTLNEYIEMSLEEVAQRIEIMKNLPKIEKEEQENLLEEIIEYQKRISVDAEYKTIKHINSLKQKLLILERDLADNMVSCRNRMDGMTTADIEKGLAEVEQRIKNIMSLPKIRTNELEKSLKKIIEDKDKIRTDIEYQTTTQIDKLKEKLLKLENGLADCIAPYSQTFYEQYAAVGHEEKIKSLKEKVDGRQSSRMVKKGCDDFVNAYSQLRKLSFMQKKRSDIRFYAAVLYFIPDIKASTICASLGLQGKQKINNIQKFKNCARKCIEELYKQEPVMREDKIIGLLYSRLGGDKKSDDTSSLSNNAPKSDND</sequence>
<proteinExistence type="predicted"/>
<keyword evidence="2" id="KW-1133">Transmembrane helix</keyword>
<organism evidence="3 4">
    <name type="scientific">Bacteroides ovatus</name>
    <dbReference type="NCBI Taxonomy" id="28116"/>
    <lineage>
        <taxon>Bacteria</taxon>
        <taxon>Pseudomonadati</taxon>
        <taxon>Bacteroidota</taxon>
        <taxon>Bacteroidia</taxon>
        <taxon>Bacteroidales</taxon>
        <taxon>Bacteroidaceae</taxon>
        <taxon>Bacteroides</taxon>
    </lineage>
</organism>
<keyword evidence="2" id="KW-0812">Transmembrane</keyword>
<dbReference type="SUPFAM" id="SSF63829">
    <property type="entry name" value="Calcium-dependent phosphotriesterase"/>
    <property type="match status" value="1"/>
</dbReference>
<feature type="region of interest" description="Disordered" evidence="1">
    <location>
        <begin position="1044"/>
        <end position="1065"/>
    </location>
</feature>
<dbReference type="SUPFAM" id="SSF50998">
    <property type="entry name" value="Quinoprotein alcohol dehydrogenase-like"/>
    <property type="match status" value="1"/>
</dbReference>
<dbReference type="EMBL" id="QRVZ01000031">
    <property type="protein sequence ID" value="RGS79708.1"/>
    <property type="molecule type" value="Genomic_DNA"/>
</dbReference>
<gene>
    <name evidence="3" type="ORF">DWX70_23620</name>
</gene>
<accession>A0A395VPW2</accession>
<feature type="compositionally biased region" description="Polar residues" evidence="1">
    <location>
        <begin position="1052"/>
        <end position="1065"/>
    </location>
</feature>
<dbReference type="Proteomes" id="UP000266492">
    <property type="component" value="Unassembled WGS sequence"/>
</dbReference>
<protein>
    <submittedName>
        <fullName evidence="3">Uncharacterized protein</fullName>
    </submittedName>
</protein>
<name>A0A395VPW2_BACOV</name>
<reference evidence="3 4" key="1">
    <citation type="submission" date="2018-08" db="EMBL/GenBank/DDBJ databases">
        <title>A genome reference for cultivated species of the human gut microbiota.</title>
        <authorList>
            <person name="Zou Y."/>
            <person name="Xue W."/>
            <person name="Luo G."/>
        </authorList>
    </citation>
    <scope>NUCLEOTIDE SEQUENCE [LARGE SCALE GENOMIC DNA]</scope>
    <source>
        <strain evidence="3 4">AF20-9LB</strain>
    </source>
</reference>
<comment type="caution">
    <text evidence="3">The sequence shown here is derived from an EMBL/GenBank/DDBJ whole genome shotgun (WGS) entry which is preliminary data.</text>
</comment>
<evidence type="ECO:0000313" key="4">
    <source>
        <dbReference type="Proteomes" id="UP000266492"/>
    </source>
</evidence>
<feature type="transmembrane region" description="Helical" evidence="2">
    <location>
        <begin position="651"/>
        <end position="671"/>
    </location>
</feature>
<evidence type="ECO:0000256" key="1">
    <source>
        <dbReference type="SAM" id="MobiDB-lite"/>
    </source>
</evidence>
<keyword evidence="2" id="KW-0472">Membrane</keyword>
<evidence type="ECO:0000256" key="2">
    <source>
        <dbReference type="SAM" id="Phobius"/>
    </source>
</evidence>
<evidence type="ECO:0000313" key="3">
    <source>
        <dbReference type="EMBL" id="RGS79708.1"/>
    </source>
</evidence>
<dbReference type="Gene3D" id="2.130.10.10">
    <property type="entry name" value="YVTN repeat-like/Quinoprotein amine dehydrogenase"/>
    <property type="match status" value="2"/>
</dbReference>
<dbReference type="AlphaFoldDB" id="A0A395VPW2"/>
<dbReference type="PROSITE" id="PS51257">
    <property type="entry name" value="PROKAR_LIPOPROTEIN"/>
    <property type="match status" value="1"/>
</dbReference>